<dbReference type="STRING" id="980251.GCA_001642875_04870"/>
<sequence length="530" mass="58641">MSIVAIEINPNRILLVAGRKATTRPLEISHAIEIPIESGLTDEAIGEKLKQVVQDNGLTRNDAVVVLSRSQSELREIELPPAPDDELPDMVMFKAKSDFASFSDRWLLDYVSLDTDPGLPRRVLASAIAPAVRERVEKIIEPTGLKLKQLVLRPFAIMDLLNSQISDDAARLVVNPGDEFTDIVVTKGNQTVSTRSIRMPADQNSDQRNRLLLSEVRRTLASSKRQLGGTAVSNMILLDDEKTNKHLVGDLSERLKIGVDVVNPFDGLGRIGQAKGDVASPWQFSPLLGSLLHHGHDRTPAIDFLNPSRREEVVVDRSRWLIYGSLAGLAALMTIAFAWWTLSSQSAEIAQLQQDLVDAIKFNEGDSNRPSMDSILGRTGMIDDWEKANVQWLDELDEMSKRFLTADEAMVSSFNAAVRRNVPIVEVSGKIVSNDQDRKLFEALELRPYLVTPTKADVSLEGDSEYPYTFGNSLVVQRKGVEWLKALDKHVSDFHKNRRSLNDEAAVDGESDADSEVDAEANSDAEGSVN</sequence>
<dbReference type="KEGG" id="mff:MFFC18_23250"/>
<accession>A0A5B9PB77</accession>
<dbReference type="OrthoDB" id="273477at2"/>
<gene>
    <name evidence="3" type="ORF">MFFC18_23250</name>
</gene>
<evidence type="ECO:0000313" key="4">
    <source>
        <dbReference type="Proteomes" id="UP000322214"/>
    </source>
</evidence>
<dbReference type="EMBL" id="CP042912">
    <property type="protein sequence ID" value="QEG22445.1"/>
    <property type="molecule type" value="Genomic_DNA"/>
</dbReference>
<dbReference type="RefSeq" id="WP_075086530.1">
    <property type="nucleotide sequence ID" value="NZ_CP042912.1"/>
</dbReference>
<dbReference type="AlphaFoldDB" id="A0A5B9PB77"/>
<feature type="compositionally biased region" description="Acidic residues" evidence="1">
    <location>
        <begin position="505"/>
        <end position="523"/>
    </location>
</feature>
<dbReference type="PANTHER" id="PTHR32432:SF3">
    <property type="entry name" value="ETHANOLAMINE UTILIZATION PROTEIN EUTJ"/>
    <property type="match status" value="1"/>
</dbReference>
<feature type="region of interest" description="Disordered" evidence="1">
    <location>
        <begin position="498"/>
        <end position="530"/>
    </location>
</feature>
<evidence type="ECO:0000313" key="3">
    <source>
        <dbReference type="EMBL" id="QEG22445.1"/>
    </source>
</evidence>
<keyword evidence="2" id="KW-0472">Membrane</keyword>
<dbReference type="InterPro" id="IPR050696">
    <property type="entry name" value="FtsA/MreB"/>
</dbReference>
<dbReference type="Proteomes" id="UP000322214">
    <property type="component" value="Chromosome"/>
</dbReference>
<evidence type="ECO:0000256" key="2">
    <source>
        <dbReference type="SAM" id="Phobius"/>
    </source>
</evidence>
<keyword evidence="4" id="KW-1185">Reference proteome</keyword>
<keyword evidence="2" id="KW-0812">Transmembrane</keyword>
<name>A0A5B9PB77_9BACT</name>
<organism evidence="3 4">
    <name type="scientific">Mariniblastus fucicola</name>
    <dbReference type="NCBI Taxonomy" id="980251"/>
    <lineage>
        <taxon>Bacteria</taxon>
        <taxon>Pseudomonadati</taxon>
        <taxon>Planctomycetota</taxon>
        <taxon>Planctomycetia</taxon>
        <taxon>Pirellulales</taxon>
        <taxon>Pirellulaceae</taxon>
        <taxon>Mariniblastus</taxon>
    </lineage>
</organism>
<proteinExistence type="predicted"/>
<dbReference type="PANTHER" id="PTHR32432">
    <property type="entry name" value="CELL DIVISION PROTEIN FTSA-RELATED"/>
    <property type="match status" value="1"/>
</dbReference>
<evidence type="ECO:0000256" key="1">
    <source>
        <dbReference type="SAM" id="MobiDB-lite"/>
    </source>
</evidence>
<keyword evidence="2" id="KW-1133">Transmembrane helix</keyword>
<protein>
    <submittedName>
        <fullName evidence="3">Competence protein A</fullName>
    </submittedName>
</protein>
<reference evidence="3 4" key="1">
    <citation type="submission" date="2019-08" db="EMBL/GenBank/DDBJ databases">
        <title>Deep-cultivation of Planctomycetes and their phenomic and genomic characterization uncovers novel biology.</title>
        <authorList>
            <person name="Wiegand S."/>
            <person name="Jogler M."/>
            <person name="Boedeker C."/>
            <person name="Pinto D."/>
            <person name="Vollmers J."/>
            <person name="Rivas-Marin E."/>
            <person name="Kohn T."/>
            <person name="Peeters S.H."/>
            <person name="Heuer A."/>
            <person name="Rast P."/>
            <person name="Oberbeckmann S."/>
            <person name="Bunk B."/>
            <person name="Jeske O."/>
            <person name="Meyerdierks A."/>
            <person name="Storesund J.E."/>
            <person name="Kallscheuer N."/>
            <person name="Luecker S."/>
            <person name="Lage O.M."/>
            <person name="Pohl T."/>
            <person name="Merkel B.J."/>
            <person name="Hornburger P."/>
            <person name="Mueller R.-W."/>
            <person name="Bruemmer F."/>
            <person name="Labrenz M."/>
            <person name="Spormann A.M."/>
            <person name="Op den Camp H."/>
            <person name="Overmann J."/>
            <person name="Amann R."/>
            <person name="Jetten M.S.M."/>
            <person name="Mascher T."/>
            <person name="Medema M.H."/>
            <person name="Devos D.P."/>
            <person name="Kaster A.-K."/>
            <person name="Ovreas L."/>
            <person name="Rohde M."/>
            <person name="Galperin M.Y."/>
            <person name="Jogler C."/>
        </authorList>
    </citation>
    <scope>NUCLEOTIDE SEQUENCE [LARGE SCALE GENOMIC DNA]</scope>
    <source>
        <strain evidence="3 4">FC18</strain>
    </source>
</reference>
<feature type="transmembrane region" description="Helical" evidence="2">
    <location>
        <begin position="320"/>
        <end position="342"/>
    </location>
</feature>